<dbReference type="EnsemblBacteria" id="BAA29673">
    <property type="protein sequence ID" value="BAA29673"/>
    <property type="gene ID" value="BAA29673"/>
</dbReference>
<dbReference type="REBASE" id="3991">
    <property type="entry name" value="M.PhoI"/>
</dbReference>
<feature type="domain" description="DNA methylase N-4/N-6" evidence="9">
    <location>
        <begin position="27"/>
        <end position="258"/>
    </location>
</feature>
<dbReference type="STRING" id="70601.gene:9377523"/>
<gene>
    <name evidence="10" type="ordered locus">PH0584</name>
</gene>
<name>O58333_PYRHO</name>
<accession>O58333</accession>
<reference evidence="10 11" key="1">
    <citation type="journal article" date="1998" name="DNA Res.">
        <title>Complete sequence and gene organization of the genome of a hyper-thermophilic archaebacterium, Pyrococcus horikoshii OT3.</title>
        <authorList>
            <person name="Kawarabayasi Y."/>
            <person name="Sawada M."/>
            <person name="Horikawa H."/>
            <person name="Haikawa Y."/>
            <person name="Hino Y."/>
            <person name="Yamamoto S."/>
            <person name="Sekine M."/>
            <person name="Baba S."/>
            <person name="Kosugi H."/>
            <person name="Hosoyama A."/>
            <person name="Nagai Y."/>
            <person name="Sakai M."/>
            <person name="Ogura K."/>
            <person name="Otuka R."/>
            <person name="Nakazawa H."/>
            <person name="Takamiya M."/>
            <person name="Ohfuku Y."/>
            <person name="Funahashi T."/>
            <person name="Tanaka T."/>
            <person name="Kudoh Y."/>
            <person name="Yamazaki J."/>
            <person name="Kushida N."/>
            <person name="Oguchi A."/>
            <person name="Aoki K."/>
            <person name="Nakamura Y."/>
            <person name="Robb T.F."/>
            <person name="Horikoshi K."/>
            <person name="Masuchi Y."/>
            <person name="Shizuya H."/>
            <person name="Kikuchi H."/>
        </authorList>
    </citation>
    <scope>NUCLEOTIDE SEQUENCE [LARGE SCALE GENOMIC DNA]</scope>
    <source>
        <strain evidence="11">ATCC 700860 / DSM 12428 / JCM 9974 / NBRC 100139 / OT-3</strain>
    </source>
</reference>
<dbReference type="PRINTS" id="PR00508">
    <property type="entry name" value="S21N4MTFRASE"/>
</dbReference>
<dbReference type="SUPFAM" id="SSF53335">
    <property type="entry name" value="S-adenosyl-L-methionine-dependent methyltransferases"/>
    <property type="match status" value="1"/>
</dbReference>
<dbReference type="InterPro" id="IPR002941">
    <property type="entry name" value="DNA_methylase_N4/N6"/>
</dbReference>
<dbReference type="Proteomes" id="UP000000752">
    <property type="component" value="Chromosome"/>
</dbReference>
<dbReference type="GO" id="GO:0008170">
    <property type="term" value="F:N-methyltransferase activity"/>
    <property type="evidence" value="ECO:0007669"/>
    <property type="project" value="InterPro"/>
</dbReference>
<comment type="catalytic activity">
    <reaction evidence="7 8">
        <text>a 2'-deoxycytidine in DNA + S-adenosyl-L-methionine = an N(4)-methyl-2'-deoxycytidine in DNA + S-adenosyl-L-homocysteine + H(+)</text>
        <dbReference type="Rhea" id="RHEA:16857"/>
        <dbReference type="Rhea" id="RHEA-COMP:11369"/>
        <dbReference type="Rhea" id="RHEA-COMP:13674"/>
        <dbReference type="ChEBI" id="CHEBI:15378"/>
        <dbReference type="ChEBI" id="CHEBI:57856"/>
        <dbReference type="ChEBI" id="CHEBI:59789"/>
        <dbReference type="ChEBI" id="CHEBI:85452"/>
        <dbReference type="ChEBI" id="CHEBI:137933"/>
        <dbReference type="EC" id="2.1.1.113"/>
    </reaction>
</comment>
<keyword evidence="2 8" id="KW-0489">Methyltransferase</keyword>
<evidence type="ECO:0000256" key="8">
    <source>
        <dbReference type="RuleBase" id="RU362026"/>
    </source>
</evidence>
<evidence type="ECO:0000313" key="11">
    <source>
        <dbReference type="Proteomes" id="UP000000752"/>
    </source>
</evidence>
<comment type="similarity">
    <text evidence="1">Belongs to the N(4)/N(6)-methyltransferase family. N(4) subfamily.</text>
</comment>
<evidence type="ECO:0000256" key="1">
    <source>
        <dbReference type="ARBA" id="ARBA00010203"/>
    </source>
</evidence>
<organism evidence="10 11">
    <name type="scientific">Pyrococcus horikoshii (strain ATCC 700860 / DSM 12428 / JCM 9974 / NBRC 100139 / OT-3)</name>
    <dbReference type="NCBI Taxonomy" id="70601"/>
    <lineage>
        <taxon>Archaea</taxon>
        <taxon>Methanobacteriati</taxon>
        <taxon>Methanobacteriota</taxon>
        <taxon>Thermococci</taxon>
        <taxon>Thermococcales</taxon>
        <taxon>Thermococcaceae</taxon>
        <taxon>Pyrococcus</taxon>
    </lineage>
</organism>
<dbReference type="AlphaFoldDB" id="O58333"/>
<dbReference type="eggNOG" id="arCOG00115">
    <property type="taxonomic scope" value="Archaea"/>
</dbReference>
<dbReference type="SMR" id="O58333"/>
<evidence type="ECO:0000256" key="6">
    <source>
        <dbReference type="ARBA" id="ARBA00023125"/>
    </source>
</evidence>
<keyword evidence="3" id="KW-0808">Transferase</keyword>
<dbReference type="KEGG" id="pho:PH0584"/>
<evidence type="ECO:0000256" key="7">
    <source>
        <dbReference type="ARBA" id="ARBA00049120"/>
    </source>
</evidence>
<evidence type="ECO:0000256" key="5">
    <source>
        <dbReference type="ARBA" id="ARBA00022747"/>
    </source>
</evidence>
<protein>
    <recommendedName>
        <fullName evidence="8">Type II methyltransferase</fullName>
        <ecNumber evidence="8">2.1.1.113</ecNumber>
    </recommendedName>
    <alternativeName>
        <fullName evidence="8">N-4 cytosine-specific methyltransferase</fullName>
    </alternativeName>
</protein>
<dbReference type="Pfam" id="PF01555">
    <property type="entry name" value="N6_N4_Mtase"/>
    <property type="match status" value="1"/>
</dbReference>
<dbReference type="PROSITE" id="PS00093">
    <property type="entry name" value="N4_MTASE"/>
    <property type="match status" value="1"/>
</dbReference>
<proteinExistence type="inferred from homology"/>
<evidence type="ECO:0000256" key="4">
    <source>
        <dbReference type="ARBA" id="ARBA00022691"/>
    </source>
</evidence>
<dbReference type="EC" id="2.1.1.113" evidence="8"/>
<evidence type="ECO:0000259" key="9">
    <source>
        <dbReference type="Pfam" id="PF01555"/>
    </source>
</evidence>
<dbReference type="GO" id="GO:0032259">
    <property type="term" value="P:methylation"/>
    <property type="evidence" value="ECO:0007669"/>
    <property type="project" value="UniProtKB-KW"/>
</dbReference>
<dbReference type="GO" id="GO:0003677">
    <property type="term" value="F:DNA binding"/>
    <property type="evidence" value="ECO:0007669"/>
    <property type="project" value="UniProtKB-KW"/>
</dbReference>
<dbReference type="GO" id="GO:0009307">
    <property type="term" value="P:DNA restriction-modification system"/>
    <property type="evidence" value="ECO:0007669"/>
    <property type="project" value="UniProtKB-KW"/>
</dbReference>
<keyword evidence="5 8" id="KW-0680">Restriction system</keyword>
<dbReference type="EMBL" id="BA000001">
    <property type="protein sequence ID" value="BAA29673.1"/>
    <property type="molecule type" value="Genomic_DNA"/>
</dbReference>
<keyword evidence="11" id="KW-1185">Reference proteome</keyword>
<dbReference type="Gene3D" id="3.40.50.150">
    <property type="entry name" value="Vaccinia Virus protein VP39"/>
    <property type="match status" value="1"/>
</dbReference>
<dbReference type="GO" id="GO:0015667">
    <property type="term" value="F:site-specific DNA-methyltransferase (cytosine-N4-specific) activity"/>
    <property type="evidence" value="ECO:0007669"/>
    <property type="project" value="UniProtKB-EC"/>
</dbReference>
<keyword evidence="6" id="KW-0238">DNA-binding</keyword>
<evidence type="ECO:0000256" key="2">
    <source>
        <dbReference type="ARBA" id="ARBA00022603"/>
    </source>
</evidence>
<evidence type="ECO:0000313" key="10">
    <source>
        <dbReference type="EMBL" id="BAA29673.1"/>
    </source>
</evidence>
<dbReference type="InterPro" id="IPR017985">
    <property type="entry name" value="MeTrfase_CN4_CS"/>
</dbReference>
<dbReference type="InterPro" id="IPR001091">
    <property type="entry name" value="RM_Methyltransferase"/>
</dbReference>
<dbReference type="InterPro" id="IPR029063">
    <property type="entry name" value="SAM-dependent_MTases_sf"/>
</dbReference>
<keyword evidence="4 8" id="KW-0949">S-adenosyl-L-methionine</keyword>
<sequence>MWVWNMVEIKIVFGSSENMEEIPDNSVHLVVTSPPYYNAPFDFPGLFSSYEEYLNLLRKVGKELMRVLQPGRYACFVTQDVRIEGKLYPIVSDLIHIMVHELGFEYQDKIIWRKPEGYIRISRRSGVLIQHPYPMYYYPDNIYEEVVIFKKPGKFDRSAVPPEIREKSKISISKFQAEKWYLSVWDIKNVLPHEKWSKYTAPFPEELAERLIRLYSYVGETVLDPFLGSGTTCVVSRKLHRNCIGYEIDLELREIIEERLGLTTKSLTNFIKTGEEDRVEILVRPDAKTLRRKLREEINRKLENKGRKS</sequence>
<evidence type="ECO:0000256" key="3">
    <source>
        <dbReference type="ARBA" id="ARBA00022679"/>
    </source>
</evidence>
<dbReference type="PIR" id="D71173">
    <property type="entry name" value="D71173"/>
</dbReference>